<evidence type="ECO:0000313" key="4">
    <source>
        <dbReference type="Proteomes" id="UP000566819"/>
    </source>
</evidence>
<proteinExistence type="predicted"/>
<sequence>MLLRWFLCSTYLVSFSQAGPQQFPISLETEVQNPNTFKDNARDKGPEIFNAVHSAMRQWGSSLKHNGMSFLPVKVPAKTQLYHGSRVKEPVTGMEWLAFEIEHAEMFARSRGRPPPGKGDRPGRPRGPGGPKDPDRGQPDGGPGLNPPPMEGDNKGYLHIYQTNRDLSKLLYIDGTSAGKTSMGTLDTTDIVLRNVTDSTAPWGDYQRAEDLCSLGLEWDVEGFIRMEAGFELILCNFTDGLDFVSAYQRPPYDQPEGYAGLYQFEYVRGVAQRYHGITAGRVQVDYSSMASAYFYPLNLTNPDETKSDLPRLVSAESEGIQRLKTHVHHSLSQSRAHGHQTIDWQGVVDMIVTRYSDRLKLLASSTSSQLEMLYEINFLLSIFIDYNSTDIPSAKESCTTHYLKSRKVI</sequence>
<keyword evidence="2" id="KW-0732">Signal</keyword>
<reference evidence="3 4" key="1">
    <citation type="submission" date="2020-03" db="EMBL/GenBank/DDBJ databases">
        <title>Draft Genome Sequence of Cudoniella acicularis.</title>
        <authorList>
            <person name="Buettner E."/>
            <person name="Kellner H."/>
        </authorList>
    </citation>
    <scope>NUCLEOTIDE SEQUENCE [LARGE SCALE GENOMIC DNA]</scope>
    <source>
        <strain evidence="3 4">DSM 108380</strain>
    </source>
</reference>
<dbReference type="InterPro" id="IPR038921">
    <property type="entry name" value="YOR389W-like"/>
</dbReference>
<comment type="caution">
    <text evidence="3">The sequence shown here is derived from an EMBL/GenBank/DDBJ whole genome shotgun (WGS) entry which is preliminary data.</text>
</comment>
<evidence type="ECO:0000256" key="1">
    <source>
        <dbReference type="SAM" id="MobiDB-lite"/>
    </source>
</evidence>
<dbReference type="Proteomes" id="UP000566819">
    <property type="component" value="Unassembled WGS sequence"/>
</dbReference>
<feature type="signal peptide" evidence="2">
    <location>
        <begin position="1"/>
        <end position="18"/>
    </location>
</feature>
<organism evidence="3 4">
    <name type="scientific">Cudoniella acicularis</name>
    <dbReference type="NCBI Taxonomy" id="354080"/>
    <lineage>
        <taxon>Eukaryota</taxon>
        <taxon>Fungi</taxon>
        <taxon>Dikarya</taxon>
        <taxon>Ascomycota</taxon>
        <taxon>Pezizomycotina</taxon>
        <taxon>Leotiomycetes</taxon>
        <taxon>Helotiales</taxon>
        <taxon>Tricladiaceae</taxon>
        <taxon>Cudoniella</taxon>
    </lineage>
</organism>
<name>A0A8H4VVZ7_9HELO</name>
<dbReference type="AlphaFoldDB" id="A0A8H4VVZ7"/>
<accession>A0A8H4VVZ7</accession>
<feature type="chain" id="PRO_5034643571" evidence="2">
    <location>
        <begin position="19"/>
        <end position="410"/>
    </location>
</feature>
<evidence type="ECO:0000313" key="3">
    <source>
        <dbReference type="EMBL" id="KAF4624267.1"/>
    </source>
</evidence>
<dbReference type="EMBL" id="JAAMPI010001713">
    <property type="protein sequence ID" value="KAF4624267.1"/>
    <property type="molecule type" value="Genomic_DNA"/>
</dbReference>
<protein>
    <submittedName>
        <fullName evidence="3">Uncharacterized protein</fullName>
    </submittedName>
</protein>
<dbReference type="OrthoDB" id="10261782at2759"/>
<dbReference type="PANTHER" id="PTHR35204:SF1">
    <property type="entry name" value="ENTEROTOXIN"/>
    <property type="match status" value="1"/>
</dbReference>
<evidence type="ECO:0000256" key="2">
    <source>
        <dbReference type="SAM" id="SignalP"/>
    </source>
</evidence>
<keyword evidence="4" id="KW-1185">Reference proteome</keyword>
<gene>
    <name evidence="3" type="ORF">G7Y89_g13906</name>
</gene>
<feature type="region of interest" description="Disordered" evidence="1">
    <location>
        <begin position="107"/>
        <end position="156"/>
    </location>
</feature>
<dbReference type="PANTHER" id="PTHR35204">
    <property type="entry name" value="YALI0A21131P"/>
    <property type="match status" value="1"/>
</dbReference>